<accession>A0A1I6XIW5</accession>
<protein>
    <submittedName>
        <fullName evidence="2">HTH-type transcriptional regulator / antitoxin HigA</fullName>
    </submittedName>
</protein>
<keyword evidence="3" id="KW-1185">Reference proteome</keyword>
<dbReference type="Proteomes" id="UP000199673">
    <property type="component" value="Unassembled WGS sequence"/>
</dbReference>
<dbReference type="EMBL" id="FPBF01000001">
    <property type="protein sequence ID" value="SFT38285.1"/>
    <property type="molecule type" value="Genomic_DNA"/>
</dbReference>
<organism evidence="2 3">
    <name type="scientific">Algoriphagus locisalis</name>
    <dbReference type="NCBI Taxonomy" id="305507"/>
    <lineage>
        <taxon>Bacteria</taxon>
        <taxon>Pseudomonadati</taxon>
        <taxon>Bacteroidota</taxon>
        <taxon>Cytophagia</taxon>
        <taxon>Cytophagales</taxon>
        <taxon>Cyclobacteriaceae</taxon>
        <taxon>Algoriphagus</taxon>
    </lineage>
</organism>
<sequence length="128" mass="15010">MNTFKNWYLLESEEDHYSAVARYEQVKNAKKGSEEHKEKMLLVHLIADYESKLWDLPEVDPVEMIKIRMEDFGFNATTLAKEYGDKGTVSKVLNYKQSLSLNMIRKFSHLLKIPAERLIKEYPLKNAV</sequence>
<name>A0A1I6XIW5_9BACT</name>
<dbReference type="GO" id="GO:0003677">
    <property type="term" value="F:DNA binding"/>
    <property type="evidence" value="ECO:0007669"/>
    <property type="project" value="InterPro"/>
</dbReference>
<dbReference type="STRING" id="305507.SAMN04489724_0513"/>
<dbReference type="InterPro" id="IPR001387">
    <property type="entry name" value="Cro/C1-type_HTH"/>
</dbReference>
<reference evidence="3" key="1">
    <citation type="submission" date="2016-10" db="EMBL/GenBank/DDBJ databases">
        <authorList>
            <person name="Varghese N."/>
            <person name="Submissions S."/>
        </authorList>
    </citation>
    <scope>NUCLEOTIDE SEQUENCE [LARGE SCALE GENOMIC DNA]</scope>
    <source>
        <strain evidence="3">DSM 23445</strain>
    </source>
</reference>
<dbReference type="AlphaFoldDB" id="A0A1I6XIW5"/>
<feature type="domain" description="HTH cro/C1-type" evidence="1">
    <location>
        <begin position="65"/>
        <end position="118"/>
    </location>
</feature>
<dbReference type="SUPFAM" id="SSF47413">
    <property type="entry name" value="lambda repressor-like DNA-binding domains"/>
    <property type="match status" value="1"/>
</dbReference>
<dbReference type="Gene3D" id="1.10.260.40">
    <property type="entry name" value="lambda repressor-like DNA-binding domains"/>
    <property type="match status" value="1"/>
</dbReference>
<dbReference type="OrthoDB" id="9796786at2"/>
<evidence type="ECO:0000313" key="2">
    <source>
        <dbReference type="EMBL" id="SFT38285.1"/>
    </source>
</evidence>
<proteinExistence type="predicted"/>
<dbReference type="PROSITE" id="PS50943">
    <property type="entry name" value="HTH_CROC1"/>
    <property type="match status" value="1"/>
</dbReference>
<dbReference type="RefSeq" id="WP_091691132.1">
    <property type="nucleotide sequence ID" value="NZ_FPBF01000001.1"/>
</dbReference>
<evidence type="ECO:0000259" key="1">
    <source>
        <dbReference type="PROSITE" id="PS50943"/>
    </source>
</evidence>
<dbReference type="InterPro" id="IPR010982">
    <property type="entry name" value="Lambda_DNA-bd_dom_sf"/>
</dbReference>
<gene>
    <name evidence="2" type="ORF">SAMN04489724_0513</name>
</gene>
<evidence type="ECO:0000313" key="3">
    <source>
        <dbReference type="Proteomes" id="UP000199673"/>
    </source>
</evidence>